<dbReference type="UniPathway" id="UPA00378"/>
<name>A0A1G2PPW2_9BACT</name>
<dbReference type="Pfam" id="PF02366">
    <property type="entry name" value="PMT"/>
    <property type="match status" value="1"/>
</dbReference>
<evidence type="ECO:0000313" key="14">
    <source>
        <dbReference type="Proteomes" id="UP000178646"/>
    </source>
</evidence>
<keyword evidence="5 10" id="KW-0808">Transferase</keyword>
<dbReference type="GO" id="GO:0005886">
    <property type="term" value="C:plasma membrane"/>
    <property type="evidence" value="ECO:0007669"/>
    <property type="project" value="UniProtKB-SubCell"/>
</dbReference>
<comment type="subcellular location">
    <subcellularLocation>
        <location evidence="10">Cell membrane</location>
    </subcellularLocation>
    <subcellularLocation>
        <location evidence="1">Endomembrane system</location>
        <topology evidence="1">Multi-pass membrane protein</topology>
    </subcellularLocation>
</comment>
<feature type="domain" description="Protein O-mannosyl-transferase C-terminal four TM" evidence="12">
    <location>
        <begin position="310"/>
        <end position="495"/>
    </location>
</feature>
<feature type="transmembrane region" description="Helical" evidence="10">
    <location>
        <begin position="185"/>
        <end position="201"/>
    </location>
</feature>
<feature type="transmembrane region" description="Helical" evidence="10">
    <location>
        <begin position="244"/>
        <end position="264"/>
    </location>
</feature>
<evidence type="ECO:0000256" key="6">
    <source>
        <dbReference type="ARBA" id="ARBA00022692"/>
    </source>
</evidence>
<evidence type="ECO:0000256" key="10">
    <source>
        <dbReference type="RuleBase" id="RU367007"/>
    </source>
</evidence>
<sequence length="501" mass="58052">MKHFFSKKRNVLVFYAAIILAVSYFTYFKNYDYPPSVFWDENYHIASAQKYLTGVMFMEPHPPLGKLFVALGEKILQPNKAIPAAELHKFTQTDYIKDFPAGYSFKGVRFFSALFAWLSAIVFFGILYFISKNPHTSLVFSSFYVFENALIVHSRSAMLEGGHLFFILLAILYFVYLAQKSSRKTLLNYFVLGILVGLDISVKATGAITAFLFPFLFFLDYKYQNHQGNPLISRGCLDGTKKMIIKGLFFAVGSAVIFSLVWYVHFSLGKFAANDKFYKASEEYKEIMAKGLTSDPKYFPTMLKDNLAYMANYNKGVPKLDVCKSDENGSYPLAWLVGDKSINYRWEKSGDGVRYMYLQVNPLTWFLGLAGIILSLVLIIGRIVFKIPIKNKNLFYLITTFAALYVIYMAIMLRIDRVMYLYHYFIPLLFSFILAFLVFNCIFEDKIAAKSKKLYIGLFVMIIAIVWTYKFFSPLTYYEPLTAEQFKQRIWFEFWKLKPIE</sequence>
<dbReference type="Pfam" id="PF16192">
    <property type="entry name" value="PMT_4TMC"/>
    <property type="match status" value="1"/>
</dbReference>
<feature type="transmembrane region" description="Helical" evidence="10">
    <location>
        <begin position="12"/>
        <end position="28"/>
    </location>
</feature>
<keyword evidence="6 10" id="KW-0812">Transmembrane</keyword>
<evidence type="ECO:0000256" key="3">
    <source>
        <dbReference type="ARBA" id="ARBA00007222"/>
    </source>
</evidence>
<evidence type="ECO:0000256" key="2">
    <source>
        <dbReference type="ARBA" id="ARBA00004922"/>
    </source>
</evidence>
<evidence type="ECO:0000259" key="12">
    <source>
        <dbReference type="Pfam" id="PF16192"/>
    </source>
</evidence>
<feature type="domain" description="ArnT-like N-terminal" evidence="11">
    <location>
        <begin position="18"/>
        <end position="267"/>
    </location>
</feature>
<feature type="transmembrane region" description="Helical" evidence="10">
    <location>
        <begin position="454"/>
        <end position="472"/>
    </location>
</feature>
<dbReference type="InterPro" id="IPR003342">
    <property type="entry name" value="ArnT-like_N"/>
</dbReference>
<comment type="similarity">
    <text evidence="3 10">Belongs to the glycosyltransferase 39 family.</text>
</comment>
<organism evidence="13 14">
    <name type="scientific">Candidatus Terrybacteria bacterium RIFCSPHIGHO2_02_41_19</name>
    <dbReference type="NCBI Taxonomy" id="1802364"/>
    <lineage>
        <taxon>Bacteria</taxon>
        <taxon>Candidatus Terryibacteriota</taxon>
    </lineage>
</organism>
<dbReference type="GO" id="GO:0012505">
    <property type="term" value="C:endomembrane system"/>
    <property type="evidence" value="ECO:0007669"/>
    <property type="project" value="UniProtKB-SubCell"/>
</dbReference>
<evidence type="ECO:0000256" key="9">
    <source>
        <dbReference type="ARBA" id="ARBA00093617"/>
    </source>
</evidence>
<feature type="transmembrane region" description="Helical" evidence="10">
    <location>
        <begin position="394"/>
        <end position="415"/>
    </location>
</feature>
<evidence type="ECO:0000256" key="4">
    <source>
        <dbReference type="ARBA" id="ARBA00022676"/>
    </source>
</evidence>
<accession>A0A1G2PPW2</accession>
<dbReference type="GO" id="GO:0004169">
    <property type="term" value="F:dolichyl-phosphate-mannose-protein mannosyltransferase activity"/>
    <property type="evidence" value="ECO:0007669"/>
    <property type="project" value="UniProtKB-UniRule"/>
</dbReference>
<comment type="caution">
    <text evidence="13">The sequence shown here is derived from an EMBL/GenBank/DDBJ whole genome shotgun (WGS) entry which is preliminary data.</text>
</comment>
<evidence type="ECO:0000256" key="8">
    <source>
        <dbReference type="ARBA" id="ARBA00023136"/>
    </source>
</evidence>
<evidence type="ECO:0000256" key="7">
    <source>
        <dbReference type="ARBA" id="ARBA00022989"/>
    </source>
</evidence>
<keyword evidence="4 10" id="KW-0328">Glycosyltransferase</keyword>
<dbReference type="InterPro" id="IPR032421">
    <property type="entry name" value="PMT_4TMC"/>
</dbReference>
<dbReference type="EC" id="2.4.1.-" evidence="10"/>
<dbReference type="InterPro" id="IPR027005">
    <property type="entry name" value="PMT-like"/>
</dbReference>
<reference evidence="13 14" key="1">
    <citation type="journal article" date="2016" name="Nat. Commun.">
        <title>Thousands of microbial genomes shed light on interconnected biogeochemical processes in an aquifer system.</title>
        <authorList>
            <person name="Anantharaman K."/>
            <person name="Brown C.T."/>
            <person name="Hug L.A."/>
            <person name="Sharon I."/>
            <person name="Castelle C.J."/>
            <person name="Probst A.J."/>
            <person name="Thomas B.C."/>
            <person name="Singh A."/>
            <person name="Wilkins M.J."/>
            <person name="Karaoz U."/>
            <person name="Brodie E.L."/>
            <person name="Williams K.H."/>
            <person name="Hubbard S.S."/>
            <person name="Banfield J.F."/>
        </authorList>
    </citation>
    <scope>NUCLEOTIDE SEQUENCE [LARGE SCALE GENOMIC DNA]</scope>
</reference>
<evidence type="ECO:0000256" key="5">
    <source>
        <dbReference type="ARBA" id="ARBA00022679"/>
    </source>
</evidence>
<feature type="transmembrane region" description="Helical" evidence="10">
    <location>
        <begin position="110"/>
        <end position="130"/>
    </location>
</feature>
<dbReference type="AlphaFoldDB" id="A0A1G2PPW2"/>
<comment type="function">
    <text evidence="10">Protein O-mannosyltransferase that catalyzes the transfer of a single mannose residue from a polyprenol phospho-mannosyl lipidic donor to the hydroxyl group of selected serine and threonine residues in acceptor proteins.</text>
</comment>
<feature type="transmembrane region" description="Helical" evidence="10">
    <location>
        <begin position="421"/>
        <end position="442"/>
    </location>
</feature>
<evidence type="ECO:0000256" key="1">
    <source>
        <dbReference type="ARBA" id="ARBA00004127"/>
    </source>
</evidence>
<dbReference type="EMBL" id="MHSU01000020">
    <property type="protein sequence ID" value="OHA50323.1"/>
    <property type="molecule type" value="Genomic_DNA"/>
</dbReference>
<dbReference type="Proteomes" id="UP000178646">
    <property type="component" value="Unassembled WGS sequence"/>
</dbReference>
<keyword evidence="10" id="KW-1003">Cell membrane</keyword>
<feature type="transmembrane region" description="Helical" evidence="10">
    <location>
        <begin position="161"/>
        <end position="178"/>
    </location>
</feature>
<protein>
    <recommendedName>
        <fullName evidence="9 10">Polyprenol-phosphate-mannose--protein mannosyltransferase</fullName>
        <ecNumber evidence="10">2.4.1.-</ecNumber>
    </recommendedName>
</protein>
<feature type="transmembrane region" description="Helical" evidence="10">
    <location>
        <begin position="363"/>
        <end position="385"/>
    </location>
</feature>
<evidence type="ECO:0000259" key="11">
    <source>
        <dbReference type="Pfam" id="PF02366"/>
    </source>
</evidence>
<keyword evidence="7 10" id="KW-1133">Transmembrane helix</keyword>
<evidence type="ECO:0000313" key="13">
    <source>
        <dbReference type="EMBL" id="OHA50323.1"/>
    </source>
</evidence>
<keyword evidence="8 10" id="KW-0472">Membrane</keyword>
<gene>
    <name evidence="13" type="ORF">A2W59_01775</name>
</gene>
<comment type="pathway">
    <text evidence="2 10">Protein modification; protein glycosylation.</text>
</comment>
<proteinExistence type="inferred from homology"/>
<dbReference type="PANTHER" id="PTHR10050">
    <property type="entry name" value="DOLICHYL-PHOSPHATE-MANNOSE--PROTEIN MANNOSYLTRANSFERASE"/>
    <property type="match status" value="1"/>
</dbReference>